<dbReference type="EMBL" id="BLAL01000013">
    <property type="protein sequence ID" value="GES74925.1"/>
    <property type="molecule type" value="Genomic_DNA"/>
</dbReference>
<dbReference type="GO" id="GO:0003676">
    <property type="term" value="F:nucleic acid binding"/>
    <property type="evidence" value="ECO:0007669"/>
    <property type="project" value="InterPro"/>
</dbReference>
<organism evidence="1 2">
    <name type="scientific">Rhizophagus clarus</name>
    <dbReference type="NCBI Taxonomy" id="94130"/>
    <lineage>
        <taxon>Eukaryota</taxon>
        <taxon>Fungi</taxon>
        <taxon>Fungi incertae sedis</taxon>
        <taxon>Mucoromycota</taxon>
        <taxon>Glomeromycotina</taxon>
        <taxon>Glomeromycetes</taxon>
        <taxon>Glomerales</taxon>
        <taxon>Glomeraceae</taxon>
        <taxon>Rhizophagus</taxon>
    </lineage>
</organism>
<dbReference type="SUPFAM" id="SSF53098">
    <property type="entry name" value="Ribonuclease H-like"/>
    <property type="match status" value="1"/>
</dbReference>
<dbReference type="OrthoDB" id="7680611at2759"/>
<dbReference type="Gene3D" id="3.30.420.10">
    <property type="entry name" value="Ribonuclease H-like superfamily/Ribonuclease H"/>
    <property type="match status" value="1"/>
</dbReference>
<evidence type="ECO:0000313" key="1">
    <source>
        <dbReference type="EMBL" id="GES74925.1"/>
    </source>
</evidence>
<gene>
    <name evidence="1" type="ORF">RCL2_000238400</name>
</gene>
<evidence type="ECO:0000313" key="2">
    <source>
        <dbReference type="Proteomes" id="UP000615446"/>
    </source>
</evidence>
<dbReference type="InterPro" id="IPR012337">
    <property type="entry name" value="RNaseH-like_sf"/>
</dbReference>
<comment type="caution">
    <text evidence="1">The sequence shown here is derived from an EMBL/GenBank/DDBJ whole genome shotgun (WGS) entry which is preliminary data.</text>
</comment>
<reference evidence="1" key="1">
    <citation type="submission" date="2019-10" db="EMBL/GenBank/DDBJ databases">
        <title>Conservation and host-specific expression of non-tandemly repeated heterogenous ribosome RNA gene in arbuscular mycorrhizal fungi.</title>
        <authorList>
            <person name="Maeda T."/>
            <person name="Kobayashi Y."/>
            <person name="Nakagawa T."/>
            <person name="Ezawa T."/>
            <person name="Yamaguchi K."/>
            <person name="Bino T."/>
            <person name="Nishimoto Y."/>
            <person name="Shigenobu S."/>
            <person name="Kawaguchi M."/>
        </authorList>
    </citation>
    <scope>NUCLEOTIDE SEQUENCE</scope>
    <source>
        <strain evidence="1">HR1</strain>
    </source>
</reference>
<sequence>MPVIGTSGSGKTNILENLFLGTKAKCICKGKKGPKGTSYGSRYIACDDLIVCSYHPDEPKWAFVRYISHLVLFNSGSSHEDISKIIRRYTDDVKNASMVINSYLRKGEFVVFDLTRPEDDPLAIRPSTRVRPNQTPTINIDPQKAHNLDQHLALQKLYYRPEGLYQNVKGLWDACKKAGYSFSFIDVKKCYSKITKPNTVHQCDLIKIPYDEDVDTNLLDDSPIYYYVLLVIDCATRYKDFIFLTSKSSKEVAEAFKSIYNNPDKPFNWPRKLQCDKSTEHTSFAMIDNYARHFSRRVFKNQYSVEFLLPTGKRCRECERFARRIVDNINDSLTRLIGMSPNDATKLERIYSKPSVKYNRPIGVDESQLPKGTTIRFLLAPGEWENDPFERRRITDPTWSPSLHKIWRIVVGKNPPIPILYYLDESGPQ</sequence>
<evidence type="ECO:0008006" key="3">
    <source>
        <dbReference type="Google" id="ProtNLM"/>
    </source>
</evidence>
<dbReference type="Proteomes" id="UP000615446">
    <property type="component" value="Unassembled WGS sequence"/>
</dbReference>
<proteinExistence type="predicted"/>
<accession>A0A8H3KVW8</accession>
<protein>
    <recommendedName>
        <fullName evidence="3">Integrase catalytic domain-containing protein</fullName>
    </recommendedName>
</protein>
<dbReference type="AlphaFoldDB" id="A0A8H3KVW8"/>
<name>A0A8H3KVW8_9GLOM</name>
<dbReference type="InterPro" id="IPR036397">
    <property type="entry name" value="RNaseH_sf"/>
</dbReference>